<evidence type="ECO:0000313" key="1">
    <source>
        <dbReference type="EMBL" id="QDV08734.1"/>
    </source>
</evidence>
<dbReference type="Proteomes" id="UP000320390">
    <property type="component" value="Chromosome"/>
</dbReference>
<dbReference type="OrthoDB" id="9770793at2"/>
<organism evidence="1 2">
    <name type="scientific">Saltatorellus ferox</name>
    <dbReference type="NCBI Taxonomy" id="2528018"/>
    <lineage>
        <taxon>Bacteria</taxon>
        <taxon>Pseudomonadati</taxon>
        <taxon>Planctomycetota</taxon>
        <taxon>Planctomycetia</taxon>
        <taxon>Planctomycetia incertae sedis</taxon>
        <taxon>Saltatorellus</taxon>
    </lineage>
</organism>
<keyword evidence="2" id="KW-1185">Reference proteome</keyword>
<reference evidence="1 2" key="1">
    <citation type="submission" date="2019-02" db="EMBL/GenBank/DDBJ databases">
        <title>Deep-cultivation of Planctomycetes and their phenomic and genomic characterization uncovers novel biology.</title>
        <authorList>
            <person name="Wiegand S."/>
            <person name="Jogler M."/>
            <person name="Boedeker C."/>
            <person name="Pinto D."/>
            <person name="Vollmers J."/>
            <person name="Rivas-Marin E."/>
            <person name="Kohn T."/>
            <person name="Peeters S.H."/>
            <person name="Heuer A."/>
            <person name="Rast P."/>
            <person name="Oberbeckmann S."/>
            <person name="Bunk B."/>
            <person name="Jeske O."/>
            <person name="Meyerdierks A."/>
            <person name="Storesund J.E."/>
            <person name="Kallscheuer N."/>
            <person name="Luecker S."/>
            <person name="Lage O.M."/>
            <person name="Pohl T."/>
            <person name="Merkel B.J."/>
            <person name="Hornburger P."/>
            <person name="Mueller R.-W."/>
            <person name="Bruemmer F."/>
            <person name="Labrenz M."/>
            <person name="Spormann A.M."/>
            <person name="Op den Camp H."/>
            <person name="Overmann J."/>
            <person name="Amann R."/>
            <person name="Jetten M.S.M."/>
            <person name="Mascher T."/>
            <person name="Medema M.H."/>
            <person name="Devos D.P."/>
            <person name="Kaster A.-K."/>
            <person name="Ovreas L."/>
            <person name="Rohde M."/>
            <person name="Galperin M.Y."/>
            <person name="Jogler C."/>
        </authorList>
    </citation>
    <scope>NUCLEOTIDE SEQUENCE [LARGE SCALE GENOMIC DNA]</scope>
    <source>
        <strain evidence="1 2">Poly30</strain>
    </source>
</reference>
<dbReference type="InterPro" id="IPR010349">
    <property type="entry name" value="Asparaginase_II"/>
</dbReference>
<sequence>MTPDRYPDNPVLASAWRGDRIESVHRGSWCLVDSSGHVLEQAGTIEHPFFTRSAVKALQVLPLFESGAAARYALTDEEVALAVSSHNAEPCHVETALGLLARIGLGPESLGCGPQPPGDSDARFALKSSGGRPARIHNNCSGKHAGFLALTRHLGADPARYLDFESESQVLVRAAVAEMCGVAPESLGRATDGCSAPTFRMSLRAVATAFARYTTPDGLAPERRAAAERVVAAVQKHPVLLAGRSKRICTALVEASGGKLFPKIGAEAVYVIGVPGRDLGLAVKMDDGGMRGLHAVVIGLLRRLDLLEASVADALESYAQTTLRNWDGLVIGRITLP</sequence>
<dbReference type="PANTHER" id="PTHR42110">
    <property type="entry name" value="L-ASPARAGINASE, PUTATIVE (AFU_ORTHOLOGUE AFUA_3G11890)-RELATED"/>
    <property type="match status" value="1"/>
</dbReference>
<dbReference type="PANTHER" id="PTHR42110:SF1">
    <property type="entry name" value="L-ASPARAGINASE, PUTATIVE (AFU_ORTHOLOGUE AFUA_3G11890)-RELATED"/>
    <property type="match status" value="1"/>
</dbReference>
<dbReference type="RefSeq" id="WP_145201916.1">
    <property type="nucleotide sequence ID" value="NZ_CP036434.1"/>
</dbReference>
<accession>A0A518EXB0</accession>
<proteinExistence type="predicted"/>
<evidence type="ECO:0000313" key="2">
    <source>
        <dbReference type="Proteomes" id="UP000320390"/>
    </source>
</evidence>
<dbReference type="Pfam" id="PF06089">
    <property type="entry name" value="Asparaginase_II"/>
    <property type="match status" value="1"/>
</dbReference>
<protein>
    <submittedName>
        <fullName evidence="1">L-asparaginase II</fullName>
    </submittedName>
</protein>
<dbReference type="AlphaFoldDB" id="A0A518EXB0"/>
<gene>
    <name evidence="1" type="ORF">Poly30_42870</name>
</gene>
<name>A0A518EXB0_9BACT</name>
<dbReference type="EMBL" id="CP036434">
    <property type="protein sequence ID" value="QDV08734.1"/>
    <property type="molecule type" value="Genomic_DNA"/>
</dbReference>